<keyword evidence="13" id="KW-1185">Reference proteome</keyword>
<gene>
    <name evidence="12" type="ORF">J0S82_005663</name>
</gene>
<evidence type="ECO:0000313" key="13">
    <source>
        <dbReference type="Proteomes" id="UP000700334"/>
    </source>
</evidence>
<evidence type="ECO:0000313" key="12">
    <source>
        <dbReference type="EMBL" id="KAG8521492.1"/>
    </source>
</evidence>
<feature type="transmembrane region" description="Helical" evidence="10">
    <location>
        <begin position="141"/>
        <end position="165"/>
    </location>
</feature>
<dbReference type="InterPro" id="IPR004068">
    <property type="entry name" value="Chemokine_CCR8"/>
</dbReference>
<feature type="transmembrane region" description="Helical" evidence="10">
    <location>
        <begin position="230"/>
        <end position="251"/>
    </location>
</feature>
<dbReference type="PRINTS" id="PR00237">
    <property type="entry name" value="GPCRRHODOPSN"/>
</dbReference>
<keyword evidence="2" id="KW-1003">Cell membrane</keyword>
<evidence type="ECO:0000256" key="8">
    <source>
        <dbReference type="ARBA" id="ARBA00023224"/>
    </source>
</evidence>
<dbReference type="PROSITE" id="PS00237">
    <property type="entry name" value="G_PROTEIN_RECEP_F1_1"/>
    <property type="match status" value="1"/>
</dbReference>
<evidence type="ECO:0000256" key="4">
    <source>
        <dbReference type="ARBA" id="ARBA00022989"/>
    </source>
</evidence>
<dbReference type="Pfam" id="PF00001">
    <property type="entry name" value="7tm_1"/>
    <property type="match status" value="1"/>
</dbReference>
<dbReference type="SMART" id="SM01381">
    <property type="entry name" value="7TM_GPCR_Srsx"/>
    <property type="match status" value="1"/>
</dbReference>
<feature type="domain" description="G-protein coupled receptors family 1 profile" evidence="11">
    <location>
        <begin position="43"/>
        <end position="291"/>
    </location>
</feature>
<dbReference type="EMBL" id="JAGFMF010011466">
    <property type="protein sequence ID" value="KAG8521492.1"/>
    <property type="molecule type" value="Genomic_DNA"/>
</dbReference>
<evidence type="ECO:0000256" key="2">
    <source>
        <dbReference type="ARBA" id="ARBA00022475"/>
    </source>
</evidence>
<dbReference type="PANTHER" id="PTHR10489">
    <property type="entry name" value="CELL ADHESION MOLECULE"/>
    <property type="match status" value="1"/>
</dbReference>
<dbReference type="InterPro" id="IPR017452">
    <property type="entry name" value="GPCR_Rhodpsn_7TM"/>
</dbReference>
<keyword evidence="8 9" id="KW-0807">Transducer</keyword>
<accession>A0A8J6ALX0</accession>
<evidence type="ECO:0000256" key="7">
    <source>
        <dbReference type="ARBA" id="ARBA00023170"/>
    </source>
</evidence>
<dbReference type="Proteomes" id="UP000700334">
    <property type="component" value="Unassembled WGS sequence"/>
</dbReference>
<organism evidence="12 13">
    <name type="scientific">Galemys pyrenaicus</name>
    <name type="common">Iberian desman</name>
    <name type="synonym">Pyrenean desman</name>
    <dbReference type="NCBI Taxonomy" id="202257"/>
    <lineage>
        <taxon>Eukaryota</taxon>
        <taxon>Metazoa</taxon>
        <taxon>Chordata</taxon>
        <taxon>Craniata</taxon>
        <taxon>Vertebrata</taxon>
        <taxon>Euteleostomi</taxon>
        <taxon>Mammalia</taxon>
        <taxon>Eutheria</taxon>
        <taxon>Laurasiatheria</taxon>
        <taxon>Eulipotyphla</taxon>
        <taxon>Talpidae</taxon>
        <taxon>Galemys</taxon>
    </lineage>
</organism>
<dbReference type="GO" id="GO:0019722">
    <property type="term" value="P:calcium-mediated signaling"/>
    <property type="evidence" value="ECO:0007669"/>
    <property type="project" value="TreeGrafter"/>
</dbReference>
<keyword evidence="6 10" id="KW-0472">Membrane</keyword>
<dbReference type="Gene3D" id="1.20.1070.10">
    <property type="entry name" value="Rhodopsin 7-helix transmembrane proteins"/>
    <property type="match status" value="1"/>
</dbReference>
<dbReference type="PROSITE" id="PS50262">
    <property type="entry name" value="G_PROTEIN_RECEP_F1_2"/>
    <property type="match status" value="1"/>
</dbReference>
<dbReference type="GO" id="GO:0019957">
    <property type="term" value="F:C-C chemokine binding"/>
    <property type="evidence" value="ECO:0007669"/>
    <property type="project" value="TreeGrafter"/>
</dbReference>
<keyword evidence="7 9" id="KW-0675">Receptor</keyword>
<dbReference type="FunFam" id="1.20.1070.10:FF:000026">
    <property type="entry name" value="C-C chemokine receptor type 5"/>
    <property type="match status" value="1"/>
</dbReference>
<evidence type="ECO:0000256" key="9">
    <source>
        <dbReference type="RuleBase" id="RU000688"/>
    </source>
</evidence>
<evidence type="ECO:0000256" key="10">
    <source>
        <dbReference type="SAM" id="Phobius"/>
    </source>
</evidence>
<evidence type="ECO:0000259" key="11">
    <source>
        <dbReference type="PROSITE" id="PS50262"/>
    </source>
</evidence>
<feature type="transmembrane region" description="Helical" evidence="10">
    <location>
        <begin position="102"/>
        <end position="120"/>
    </location>
</feature>
<keyword evidence="5 9" id="KW-0297">G-protein coupled receptor</keyword>
<dbReference type="SUPFAM" id="SSF81321">
    <property type="entry name" value="Family A G protein-coupled receptor-like"/>
    <property type="match status" value="1"/>
</dbReference>
<dbReference type="GO" id="GO:0009897">
    <property type="term" value="C:external side of plasma membrane"/>
    <property type="evidence" value="ECO:0007669"/>
    <property type="project" value="TreeGrafter"/>
</dbReference>
<evidence type="ECO:0000256" key="5">
    <source>
        <dbReference type="ARBA" id="ARBA00023040"/>
    </source>
</evidence>
<evidence type="ECO:0000256" key="6">
    <source>
        <dbReference type="ARBA" id="ARBA00023136"/>
    </source>
</evidence>
<comment type="similarity">
    <text evidence="9">Belongs to the G-protein coupled receptor 1 family.</text>
</comment>
<dbReference type="InterPro" id="IPR000276">
    <property type="entry name" value="GPCR_Rhodpsn"/>
</dbReference>
<dbReference type="AlphaFoldDB" id="A0A8J6ALX0"/>
<keyword evidence="3 9" id="KW-0812">Transmembrane</keyword>
<protein>
    <submittedName>
        <fullName evidence="12">C-C chemokine receptor type 8</fullName>
    </submittedName>
</protein>
<dbReference type="InterPro" id="IPR000355">
    <property type="entry name" value="Chemokine_rcpt"/>
</dbReference>
<keyword evidence="4 10" id="KW-1133">Transmembrane helix</keyword>
<dbReference type="GO" id="GO:0007204">
    <property type="term" value="P:positive regulation of cytosolic calcium ion concentration"/>
    <property type="evidence" value="ECO:0007669"/>
    <property type="project" value="InterPro"/>
</dbReference>
<comment type="caution">
    <text evidence="12">The sequence shown here is derived from an EMBL/GenBank/DDBJ whole genome shotgun (WGS) entry which is preliminary data.</text>
</comment>
<feature type="transmembrane region" description="Helical" evidence="10">
    <location>
        <begin position="185"/>
        <end position="209"/>
    </location>
</feature>
<reference evidence="12" key="1">
    <citation type="journal article" date="2021" name="Evol. Appl.">
        <title>The genome of the Pyrenean desman and the effects of bottlenecks and inbreeding on the genomic landscape of an endangered species.</title>
        <authorList>
            <person name="Escoda L."/>
            <person name="Castresana J."/>
        </authorList>
    </citation>
    <scope>NUCLEOTIDE SEQUENCE</scope>
    <source>
        <strain evidence="12">IBE-C5619</strain>
    </source>
</reference>
<dbReference type="PRINTS" id="PR00657">
    <property type="entry name" value="CCCHEMOKINER"/>
</dbReference>
<dbReference type="OrthoDB" id="8951197at2759"/>
<dbReference type="GO" id="GO:0016493">
    <property type="term" value="F:C-C chemokine receptor activity"/>
    <property type="evidence" value="ECO:0007669"/>
    <property type="project" value="InterPro"/>
</dbReference>
<evidence type="ECO:0000256" key="1">
    <source>
        <dbReference type="ARBA" id="ARBA00004651"/>
    </source>
</evidence>
<dbReference type="InterPro" id="IPR050119">
    <property type="entry name" value="CCR1-9-like"/>
</dbReference>
<feature type="transmembrane region" description="Helical" evidence="10">
    <location>
        <begin position="27"/>
        <end position="52"/>
    </location>
</feature>
<dbReference type="GO" id="GO:0060326">
    <property type="term" value="P:cell chemotaxis"/>
    <property type="evidence" value="ECO:0007669"/>
    <property type="project" value="TreeGrafter"/>
</dbReference>
<feature type="transmembrane region" description="Helical" evidence="10">
    <location>
        <begin position="64"/>
        <end position="82"/>
    </location>
</feature>
<dbReference type="GO" id="GO:0006955">
    <property type="term" value="P:immune response"/>
    <property type="evidence" value="ECO:0007669"/>
    <property type="project" value="InterPro"/>
</dbReference>
<evidence type="ECO:0000256" key="3">
    <source>
        <dbReference type="ARBA" id="ARBA00022692"/>
    </source>
</evidence>
<proteinExistence type="inferred from homology"/>
<name>A0A8J6ALX0_GALPY</name>
<dbReference type="PRINTS" id="PR01530">
    <property type="entry name" value="CHEMOKINER8"/>
</dbReference>
<sequence>MTSNYYYYPDDSSSPCSGELILRNSKLLLATFYCLLFVFGLLGNGLVILVLISCKKLRSITDIYLLNLALSDLLFVFSFPFLTHYQLDQWVFGTTMCKMVSGFYYLGFFSSMFFITLMSVDRYLAIVHAVYAVKVRSARMGIALSLAVWLVAMMATSPLLVFYQVDSDDGMLKCYSYYNQEASKWKIFIHFEINILGLLMPFTILIFCYTSILHQLKNCQNHNKTKAIKLVLLVVIVSLLFWVPFNVVLFLTSLHNMHILDGCSMSQRLTHATHVTETISFTHCCANPIIYAFMGEKFKKHLSEVFRKSFLYLGRQIPREGRDSLHTSQHASRSTSVDYIL</sequence>
<comment type="subcellular location">
    <subcellularLocation>
        <location evidence="1">Cell membrane</location>
        <topology evidence="1">Multi-pass membrane protein</topology>
    </subcellularLocation>
</comment>
<dbReference type="PANTHER" id="PTHR10489:SF627">
    <property type="entry name" value="C-C CHEMOKINE RECEPTOR TYPE 8"/>
    <property type="match status" value="1"/>
</dbReference>